<dbReference type="Gene3D" id="2.40.10.10">
    <property type="entry name" value="Trypsin-like serine proteases"/>
    <property type="match status" value="2"/>
</dbReference>
<dbReference type="GO" id="GO:0006508">
    <property type="term" value="P:proteolysis"/>
    <property type="evidence" value="ECO:0007669"/>
    <property type="project" value="InterPro"/>
</dbReference>
<keyword evidence="3" id="KW-0732">Signal</keyword>
<dbReference type="SUPFAM" id="SSF50494">
    <property type="entry name" value="Trypsin-like serine proteases"/>
    <property type="match status" value="2"/>
</dbReference>
<evidence type="ECO:0000259" key="4">
    <source>
        <dbReference type="PROSITE" id="PS50240"/>
    </source>
</evidence>
<dbReference type="GO" id="GO:0004252">
    <property type="term" value="F:serine-type endopeptidase activity"/>
    <property type="evidence" value="ECO:0007669"/>
    <property type="project" value="InterPro"/>
</dbReference>
<comment type="similarity">
    <text evidence="2">Belongs to the peptidase S1 family. CLIP subfamily.</text>
</comment>
<dbReference type="PROSITE" id="PS50240">
    <property type="entry name" value="TRYPSIN_DOM"/>
    <property type="match status" value="2"/>
</dbReference>
<reference evidence="5" key="1">
    <citation type="submission" date="2020-08" db="EMBL/GenBank/DDBJ databases">
        <title>Genome sequencing and assembly of the red palm weevil Rhynchophorus ferrugineus.</title>
        <authorList>
            <person name="Dias G.B."/>
            <person name="Bergman C.M."/>
            <person name="Manee M."/>
        </authorList>
    </citation>
    <scope>NUCLEOTIDE SEQUENCE</scope>
    <source>
        <strain evidence="5">AA-2017</strain>
        <tissue evidence="5">Whole larva</tissue>
    </source>
</reference>
<dbReference type="AlphaFoldDB" id="A0A834MLK6"/>
<name>A0A834MLK6_RHYFE</name>
<comment type="caution">
    <text evidence="5">The sequence shown here is derived from an EMBL/GenBank/DDBJ whole genome shotgun (WGS) entry which is preliminary data.</text>
</comment>
<keyword evidence="6" id="KW-1185">Reference proteome</keyword>
<gene>
    <name evidence="5" type="ORF">GWI33_021698</name>
</gene>
<dbReference type="Proteomes" id="UP000625711">
    <property type="component" value="Unassembled WGS sequence"/>
</dbReference>
<dbReference type="Pfam" id="PF00089">
    <property type="entry name" value="Trypsin"/>
    <property type="match status" value="2"/>
</dbReference>
<sequence length="470" mass="53574">MCGIIFRSILFAAFVPNCFNQETEEVTPDLFPYQALVSGYYYCSGALITVQHVITTAHCANGTDEADVYLGFYGYPYYEDNRNEEQGQIIQSKEIIIHDNYMQISNKQFQDVAIVVLSKPAEITLYVQPIDLSTETPSLGAYAKLSGWNAREDNNLQYYPVELYDTDICIYIYGSAFLQSQLLCFQKLTTASLDLVGNPLSVNNKLETEEVTPDLFPYQALVGGYYYCSGALISVQHVITVAHCANGSEEATVYLGFYAYPYYEKNRNEEQGQIIQSKEIIIHDNYMKISNKYFQDVAIVVLSQPAEITLYVQPIDLSTEKPALGTYAKLSGWKTKEDNNLQYYPLRQYDTDICFYLYGSAFLQSQEFCYQKLTNLSLDLVGNPLSVNNKLVGLLTYNINCMSYITTCITDNIIINLSQFVPWVHEQIEIEINSHDSNSSKTNKPTHIKQFKNIMPDSNKRMINNTNQRY</sequence>
<proteinExistence type="inferred from homology"/>
<feature type="signal peptide" evidence="3">
    <location>
        <begin position="1"/>
        <end position="20"/>
    </location>
</feature>
<evidence type="ECO:0000256" key="3">
    <source>
        <dbReference type="SAM" id="SignalP"/>
    </source>
</evidence>
<feature type="domain" description="Peptidase S1" evidence="4">
    <location>
        <begin position="195"/>
        <end position="429"/>
    </location>
</feature>
<dbReference type="SMART" id="SM00020">
    <property type="entry name" value="Tryp_SPc"/>
    <property type="match status" value="2"/>
</dbReference>
<organism evidence="5 6">
    <name type="scientific">Rhynchophorus ferrugineus</name>
    <name type="common">Red palm weevil</name>
    <name type="synonym">Curculio ferrugineus</name>
    <dbReference type="NCBI Taxonomy" id="354439"/>
    <lineage>
        <taxon>Eukaryota</taxon>
        <taxon>Metazoa</taxon>
        <taxon>Ecdysozoa</taxon>
        <taxon>Arthropoda</taxon>
        <taxon>Hexapoda</taxon>
        <taxon>Insecta</taxon>
        <taxon>Pterygota</taxon>
        <taxon>Neoptera</taxon>
        <taxon>Endopterygota</taxon>
        <taxon>Coleoptera</taxon>
        <taxon>Polyphaga</taxon>
        <taxon>Cucujiformia</taxon>
        <taxon>Curculionidae</taxon>
        <taxon>Dryophthorinae</taxon>
        <taxon>Rhynchophorus</taxon>
    </lineage>
</organism>
<dbReference type="InterPro" id="IPR051487">
    <property type="entry name" value="Ser/Thr_Proteases_Immune/Dev"/>
</dbReference>
<evidence type="ECO:0000256" key="1">
    <source>
        <dbReference type="ARBA" id="ARBA00023157"/>
    </source>
</evidence>
<feature type="domain" description="Peptidase S1" evidence="4">
    <location>
        <begin position="9"/>
        <end position="200"/>
    </location>
</feature>
<dbReference type="OrthoDB" id="7720382at2759"/>
<dbReference type="InterPro" id="IPR043504">
    <property type="entry name" value="Peptidase_S1_PA_chymotrypsin"/>
</dbReference>
<dbReference type="EMBL" id="JAACXV010000071">
    <property type="protein sequence ID" value="KAF7284685.1"/>
    <property type="molecule type" value="Genomic_DNA"/>
</dbReference>
<dbReference type="InterPro" id="IPR009003">
    <property type="entry name" value="Peptidase_S1_PA"/>
</dbReference>
<accession>A0A834MLK6</accession>
<keyword evidence="1" id="KW-1015">Disulfide bond</keyword>
<evidence type="ECO:0000313" key="6">
    <source>
        <dbReference type="Proteomes" id="UP000625711"/>
    </source>
</evidence>
<dbReference type="PANTHER" id="PTHR24256">
    <property type="entry name" value="TRYPTASE-RELATED"/>
    <property type="match status" value="1"/>
</dbReference>
<evidence type="ECO:0000256" key="2">
    <source>
        <dbReference type="ARBA" id="ARBA00024195"/>
    </source>
</evidence>
<evidence type="ECO:0000313" key="5">
    <source>
        <dbReference type="EMBL" id="KAF7284685.1"/>
    </source>
</evidence>
<feature type="chain" id="PRO_5032859925" description="Peptidase S1 domain-containing protein" evidence="3">
    <location>
        <begin position="21"/>
        <end position="470"/>
    </location>
</feature>
<dbReference type="InterPro" id="IPR001254">
    <property type="entry name" value="Trypsin_dom"/>
</dbReference>
<protein>
    <recommendedName>
        <fullName evidence="4">Peptidase S1 domain-containing protein</fullName>
    </recommendedName>
</protein>